<dbReference type="EMBL" id="SGUG01000001">
    <property type="protein sequence ID" value="MDG0860863.1"/>
    <property type="molecule type" value="Genomic_DNA"/>
</dbReference>
<dbReference type="AlphaFoldDB" id="A0A9X4R5Z9"/>
<comment type="subcellular location">
    <subcellularLocation>
        <location evidence="1">Periplasm</location>
    </subcellularLocation>
</comment>
<keyword evidence="4" id="KW-1185">Reference proteome</keyword>
<evidence type="ECO:0000256" key="1">
    <source>
        <dbReference type="ARBA" id="ARBA00004418"/>
    </source>
</evidence>
<keyword evidence="2" id="KW-0732">Signal</keyword>
<name>A0A9X4R5Z9_9BURK</name>
<evidence type="ECO:0000256" key="2">
    <source>
        <dbReference type="SAM" id="SignalP"/>
    </source>
</evidence>
<accession>A0A9X4R5Z9</accession>
<organism evidence="3 4">
    <name type="scientific">Pelomonas aquatica</name>
    <dbReference type="NCBI Taxonomy" id="431058"/>
    <lineage>
        <taxon>Bacteria</taxon>
        <taxon>Pseudomonadati</taxon>
        <taxon>Pseudomonadota</taxon>
        <taxon>Betaproteobacteria</taxon>
        <taxon>Burkholderiales</taxon>
        <taxon>Sphaerotilaceae</taxon>
        <taxon>Roseateles</taxon>
    </lineage>
</organism>
<dbReference type="CDD" id="cd04221">
    <property type="entry name" value="MauL"/>
    <property type="match status" value="1"/>
</dbReference>
<dbReference type="SUPFAM" id="SSF49503">
    <property type="entry name" value="Cupredoxins"/>
    <property type="match status" value="1"/>
</dbReference>
<dbReference type="InterPro" id="IPR034242">
    <property type="entry name" value="MauL"/>
</dbReference>
<sequence length="196" mass="20650">MTMLLRLPTSAALALAASAAQAVPVTVQLHGPDGQPLADAVVAVEVKGHAGKTTTAKAEMAQRDRQFAPQLLVVQTGTAVSFPNFDIVRHHVYSFSPIKVLDIKLYSGTPTKPEVFDKPGVAALGCNIHDRMSAHIVVVDTPTFAKTDDKGQASFDLPPGEHVVRAWHAGQKSPMLQSLKLDVAAAGGTSVLTLAE</sequence>
<feature type="chain" id="PRO_5040801339" evidence="2">
    <location>
        <begin position="23"/>
        <end position="196"/>
    </location>
</feature>
<evidence type="ECO:0000313" key="4">
    <source>
        <dbReference type="Proteomes" id="UP001152766"/>
    </source>
</evidence>
<protein>
    <submittedName>
        <fullName evidence="3">Methylamine utilization protein</fullName>
    </submittedName>
</protein>
<dbReference type="RefSeq" id="WP_268154508.1">
    <property type="nucleotide sequence ID" value="NZ_JAPPUW010000038.1"/>
</dbReference>
<dbReference type="InterPro" id="IPR008972">
    <property type="entry name" value="Cupredoxin"/>
</dbReference>
<comment type="caution">
    <text evidence="3">The sequence shown here is derived from an EMBL/GenBank/DDBJ whole genome shotgun (WGS) entry which is preliminary data.</text>
</comment>
<dbReference type="Proteomes" id="UP001152766">
    <property type="component" value="Unassembled WGS sequence"/>
</dbReference>
<evidence type="ECO:0000313" key="3">
    <source>
        <dbReference type="EMBL" id="MDG0860863.1"/>
    </source>
</evidence>
<proteinExistence type="predicted"/>
<dbReference type="Gene3D" id="2.60.40.420">
    <property type="entry name" value="Cupredoxins - blue copper proteins"/>
    <property type="match status" value="1"/>
</dbReference>
<reference evidence="3" key="1">
    <citation type="submission" date="2019-02" db="EMBL/GenBank/DDBJ databases">
        <title>Draft genome of the type strain Pelomonas aquatica CCUG 52575T.</title>
        <authorList>
            <person name="Gomila M."/>
            <person name="Lalucat J."/>
        </authorList>
    </citation>
    <scope>NUCLEOTIDE SEQUENCE</scope>
    <source>
        <strain evidence="3">CCUG 52575</strain>
    </source>
</reference>
<feature type="signal peptide" evidence="2">
    <location>
        <begin position="1"/>
        <end position="22"/>
    </location>
</feature>
<gene>
    <name evidence="3" type="ORF">EXJ73_00040</name>
</gene>
<dbReference type="GO" id="GO:0042597">
    <property type="term" value="C:periplasmic space"/>
    <property type="evidence" value="ECO:0007669"/>
    <property type="project" value="UniProtKB-SubCell"/>
</dbReference>